<organism evidence="1">
    <name type="scientific">Desulfacinum infernum</name>
    <dbReference type="NCBI Taxonomy" id="35837"/>
    <lineage>
        <taxon>Bacteria</taxon>
        <taxon>Pseudomonadati</taxon>
        <taxon>Thermodesulfobacteriota</taxon>
        <taxon>Syntrophobacteria</taxon>
        <taxon>Syntrophobacterales</taxon>
        <taxon>Syntrophobacteraceae</taxon>
        <taxon>Desulfacinum</taxon>
    </lineage>
</organism>
<sequence length="381" mass="45128">MSFNWRTFFRLIFLTGTRWSETGLPMTPKRAAFLAAFFVLYPALQGFHRLCFLLDDLFYPQWRKTSDPDPVFIIGNPRSGTTLLHRILARDVRHFFTFHTWEILFPAVTQKKFLSLFGHLDRRMGGRLSQAVQERERRLYGEFNKIHRLGLLAPEEDDKLLFHHCSFHGLAWFFPFEEIKRFHKFDVAMPEEEKQRVMEFYAQCLRRQAFFAGQGRRLLSKNPASSLKVDSLYRRFPACRVIYMVRHPLEVVPSTINMAHAIWKRTAGVARGAYPYQEGVYEIVKLFYEYPLSVLDQRADESYRYVKYEDLVRNPQSVVNDLYGWLSLDVYDDFQRILEEESAKARGYVSEHIYSLDDMAISPDRIAKDLSNVFRRFSYEL</sequence>
<dbReference type="EMBL" id="DSTK01000040">
    <property type="protein sequence ID" value="HFK98551.1"/>
    <property type="molecule type" value="Genomic_DNA"/>
</dbReference>
<comment type="caution">
    <text evidence="1">The sequence shown here is derived from an EMBL/GenBank/DDBJ whole genome shotgun (WGS) entry which is preliminary data.</text>
</comment>
<dbReference type="Gene3D" id="3.40.50.300">
    <property type="entry name" value="P-loop containing nucleotide triphosphate hydrolases"/>
    <property type="match status" value="1"/>
</dbReference>
<protein>
    <submittedName>
        <fullName evidence="1">Sulfotransferase</fullName>
    </submittedName>
</protein>
<evidence type="ECO:0000313" key="1">
    <source>
        <dbReference type="EMBL" id="HFK98551.1"/>
    </source>
</evidence>
<reference evidence="1" key="1">
    <citation type="journal article" date="2020" name="mSystems">
        <title>Genome- and Community-Level Interaction Insights into Carbon Utilization and Element Cycling Functions of Hydrothermarchaeota in Hydrothermal Sediment.</title>
        <authorList>
            <person name="Zhou Z."/>
            <person name="Liu Y."/>
            <person name="Xu W."/>
            <person name="Pan J."/>
            <person name="Luo Z.H."/>
            <person name="Li M."/>
        </authorList>
    </citation>
    <scope>NUCLEOTIDE SEQUENCE [LARGE SCALE GENOMIC DNA]</scope>
    <source>
        <strain evidence="1">SpSt-456</strain>
    </source>
</reference>
<accession>A0A831ZN61</accession>
<dbReference type="InterPro" id="IPR052736">
    <property type="entry name" value="Stf3_sulfotransferase"/>
</dbReference>
<dbReference type="InterPro" id="IPR027417">
    <property type="entry name" value="P-loop_NTPase"/>
</dbReference>
<dbReference type="PANTHER" id="PTHR36451:SF1">
    <property type="entry name" value="OMEGA-HYDROXY-BETA-DIHYDROMENAQUINONE-9 SULFOTRANSFERASE STF3"/>
    <property type="match status" value="1"/>
</dbReference>
<dbReference type="Pfam" id="PF13469">
    <property type="entry name" value="Sulfotransfer_3"/>
    <property type="match status" value="1"/>
</dbReference>
<gene>
    <name evidence="1" type="ORF">ENS06_14655</name>
</gene>
<dbReference type="SUPFAM" id="SSF52540">
    <property type="entry name" value="P-loop containing nucleoside triphosphate hydrolases"/>
    <property type="match status" value="1"/>
</dbReference>
<keyword evidence="1" id="KW-0808">Transferase</keyword>
<proteinExistence type="predicted"/>
<name>A0A831ZN61_9BACT</name>
<dbReference type="PANTHER" id="PTHR36451">
    <property type="entry name" value="PAPS-DEPENDENT SULFOTRANSFERASE STF3"/>
    <property type="match status" value="1"/>
</dbReference>
<dbReference type="AlphaFoldDB" id="A0A831ZN61"/>
<dbReference type="GO" id="GO:0016740">
    <property type="term" value="F:transferase activity"/>
    <property type="evidence" value="ECO:0007669"/>
    <property type="project" value="UniProtKB-KW"/>
</dbReference>